<organism evidence="1 2">
    <name type="scientific">Ignicoccus pacificus DSM 13166</name>
    <dbReference type="NCBI Taxonomy" id="940294"/>
    <lineage>
        <taxon>Archaea</taxon>
        <taxon>Thermoproteota</taxon>
        <taxon>Thermoprotei</taxon>
        <taxon>Desulfurococcales</taxon>
        <taxon>Desulfurococcaceae</taxon>
        <taxon>Ignicoccus</taxon>
    </lineage>
</organism>
<dbReference type="Proteomes" id="UP001063698">
    <property type="component" value="Chromosome"/>
</dbReference>
<dbReference type="AlphaFoldDB" id="A0A977KC21"/>
<reference evidence="1" key="1">
    <citation type="submission" date="2013-11" db="EMBL/GenBank/DDBJ databases">
        <title>Comparative genomics of Ignicoccus.</title>
        <authorList>
            <person name="Podar M."/>
        </authorList>
    </citation>
    <scope>NUCLEOTIDE SEQUENCE</scope>
    <source>
        <strain evidence="1">DSM 13166</strain>
    </source>
</reference>
<evidence type="ECO:0000313" key="1">
    <source>
        <dbReference type="EMBL" id="UXD22857.1"/>
    </source>
</evidence>
<dbReference type="EMBL" id="CP006868">
    <property type="protein sequence ID" value="UXD22857.1"/>
    <property type="molecule type" value="Genomic_DNA"/>
</dbReference>
<dbReference type="KEGG" id="ipc:IPA_08990"/>
<name>A0A977KC21_9CREN</name>
<protein>
    <submittedName>
        <fullName evidence="1">Uncharacterized protein</fullName>
    </submittedName>
</protein>
<sequence>MALLDLSGGAQLLAEEPFVFVIESMREGKTRERLMSCVERTRSAEGIVEGMMLSAREKGPVLCVTGKHLTPHGVYDRYFIVMPMDAALVDEEYDDNESVEYWAVGDKLYQIITIYNEKGYEKTIIKRIE</sequence>
<proteinExistence type="predicted"/>
<accession>A0A977KC21</accession>
<evidence type="ECO:0000313" key="2">
    <source>
        <dbReference type="Proteomes" id="UP001063698"/>
    </source>
</evidence>
<gene>
    <name evidence="1" type="ORF">IPA_08990</name>
</gene>
<keyword evidence="2" id="KW-1185">Reference proteome</keyword>